<sequence length="147" mass="16446">MMKSSSELCQMLCNAAGLGYLEWKTNAANQVAQITDILLFNAREKEVGDAYLEFKSELQAKYVRDKYAEAGLFADLFPVGGGVGVYLRWSERPTGHENNTGKIGMKVSETWTRSAIPEVVVGNILHRRQQELEQIRLCTNVSADDDE</sequence>
<name>A0A916IUL7_9BURK</name>
<evidence type="ECO:0000313" key="1">
    <source>
        <dbReference type="EMBL" id="CAG2140304.1"/>
    </source>
</evidence>
<dbReference type="Proteomes" id="UP000672934">
    <property type="component" value="Unassembled WGS sequence"/>
</dbReference>
<gene>
    <name evidence="1" type="ORF">LMG31506_02287</name>
</gene>
<dbReference type="EMBL" id="CAJPUY010000007">
    <property type="protein sequence ID" value="CAG2140304.1"/>
    <property type="molecule type" value="Genomic_DNA"/>
</dbReference>
<protein>
    <submittedName>
        <fullName evidence="1">Uncharacterized protein</fullName>
    </submittedName>
</protein>
<keyword evidence="2" id="KW-1185">Reference proteome</keyword>
<dbReference type="AlphaFoldDB" id="A0A916IUL7"/>
<proteinExistence type="predicted"/>
<accession>A0A916IUL7</accession>
<reference evidence="1" key="1">
    <citation type="submission" date="2021-03" db="EMBL/GenBank/DDBJ databases">
        <authorList>
            <person name="Peeters C."/>
        </authorList>
    </citation>
    <scope>NUCLEOTIDE SEQUENCE</scope>
    <source>
        <strain evidence="1">LMG 31506</strain>
    </source>
</reference>
<organism evidence="1 2">
    <name type="scientific">Cupriavidus yeoncheonensis</name>
    <dbReference type="NCBI Taxonomy" id="1462994"/>
    <lineage>
        <taxon>Bacteria</taxon>
        <taxon>Pseudomonadati</taxon>
        <taxon>Pseudomonadota</taxon>
        <taxon>Betaproteobacteria</taxon>
        <taxon>Burkholderiales</taxon>
        <taxon>Burkholderiaceae</taxon>
        <taxon>Cupriavidus</taxon>
    </lineage>
</organism>
<comment type="caution">
    <text evidence="1">The sequence shown here is derived from an EMBL/GenBank/DDBJ whole genome shotgun (WGS) entry which is preliminary data.</text>
</comment>
<evidence type="ECO:0000313" key="2">
    <source>
        <dbReference type="Proteomes" id="UP000672934"/>
    </source>
</evidence>